<keyword evidence="1" id="KW-1133">Transmembrane helix</keyword>
<dbReference type="AlphaFoldDB" id="A0A1H0VYC9"/>
<evidence type="ECO:0000256" key="1">
    <source>
        <dbReference type="SAM" id="Phobius"/>
    </source>
</evidence>
<feature type="transmembrane region" description="Helical" evidence="1">
    <location>
        <begin position="115"/>
        <end position="133"/>
    </location>
</feature>
<reference evidence="3" key="1">
    <citation type="submission" date="2016-10" db="EMBL/GenBank/DDBJ databases">
        <authorList>
            <person name="Varghese N."/>
            <person name="Submissions S."/>
        </authorList>
    </citation>
    <scope>NUCLEOTIDE SEQUENCE [LARGE SCALE GENOMIC DNA]</scope>
    <source>
        <strain evidence="3">IBRC-M 10655</strain>
    </source>
</reference>
<evidence type="ECO:0000313" key="2">
    <source>
        <dbReference type="EMBL" id="SDP83331.1"/>
    </source>
</evidence>
<feature type="transmembrane region" description="Helical" evidence="1">
    <location>
        <begin position="12"/>
        <end position="32"/>
    </location>
</feature>
<dbReference type="RefSeq" id="WP_091383375.1">
    <property type="nucleotide sequence ID" value="NZ_FNDV01000016.1"/>
</dbReference>
<dbReference type="STRING" id="504798.SAMN05421871_11654"/>
<feature type="transmembrane region" description="Helical" evidence="1">
    <location>
        <begin position="75"/>
        <end position="95"/>
    </location>
</feature>
<gene>
    <name evidence="2" type="ORF">SAMN05192558_11653</name>
</gene>
<dbReference type="Proteomes" id="UP000199651">
    <property type="component" value="Unassembled WGS sequence"/>
</dbReference>
<sequence>MNESRAPWPTWVALGAVSVQACASLLLLGGPPGDPTRIVAAGLGAAALLGLPVNAAALVVAALRARRRAVPGTALLAFSAAFLAWHVFALGALAGWWSSGLEQATYIAGSTPVSLVYQAVMCCSFTSVLVAGWPRRIIAPAMATEGVNQDT</sequence>
<dbReference type="PROSITE" id="PS51257">
    <property type="entry name" value="PROKAR_LIPOPROTEIN"/>
    <property type="match status" value="1"/>
</dbReference>
<evidence type="ECO:0000313" key="3">
    <source>
        <dbReference type="Proteomes" id="UP000199651"/>
    </source>
</evidence>
<protein>
    <submittedName>
        <fullName evidence="2">Uncharacterized protein</fullName>
    </submittedName>
</protein>
<organism evidence="2 3">
    <name type="scientific">Actinokineospora alba</name>
    <dbReference type="NCBI Taxonomy" id="504798"/>
    <lineage>
        <taxon>Bacteria</taxon>
        <taxon>Bacillati</taxon>
        <taxon>Actinomycetota</taxon>
        <taxon>Actinomycetes</taxon>
        <taxon>Pseudonocardiales</taxon>
        <taxon>Pseudonocardiaceae</taxon>
        <taxon>Actinokineospora</taxon>
    </lineage>
</organism>
<name>A0A1H0VYC9_9PSEU</name>
<keyword evidence="3" id="KW-1185">Reference proteome</keyword>
<accession>A0A1H0VYC9</accession>
<proteinExistence type="predicted"/>
<feature type="transmembrane region" description="Helical" evidence="1">
    <location>
        <begin position="38"/>
        <end position="63"/>
    </location>
</feature>
<dbReference type="EMBL" id="FNJB01000016">
    <property type="protein sequence ID" value="SDP83331.1"/>
    <property type="molecule type" value="Genomic_DNA"/>
</dbReference>
<keyword evidence="1" id="KW-0812">Transmembrane</keyword>
<keyword evidence="1" id="KW-0472">Membrane</keyword>